<dbReference type="GO" id="GO:0019433">
    <property type="term" value="P:triglyceride catabolic process"/>
    <property type="evidence" value="ECO:0007669"/>
    <property type="project" value="TreeGrafter"/>
</dbReference>
<dbReference type="PANTHER" id="PTHR37981:SF1">
    <property type="entry name" value="SGNH HYDROLASE-TYPE ESTERASE DOMAIN-CONTAINING PROTEIN"/>
    <property type="match status" value="1"/>
</dbReference>
<gene>
    <name evidence="4" type="ORF">GYA93_01190</name>
</gene>
<dbReference type="InterPro" id="IPR013830">
    <property type="entry name" value="SGNH_hydro"/>
</dbReference>
<reference evidence="4 5" key="1">
    <citation type="submission" date="2020-01" db="EMBL/GenBank/DDBJ databases">
        <title>Investigation of new actinobacteria for the biodesulphurisation of diesel fuel.</title>
        <authorList>
            <person name="Athi Narayanan S.M."/>
        </authorList>
    </citation>
    <scope>NUCLEOTIDE SEQUENCE [LARGE SCALE GENOMIC DNA]</scope>
    <source>
        <strain evidence="4 5">213E</strain>
    </source>
</reference>
<evidence type="ECO:0000313" key="5">
    <source>
        <dbReference type="Proteomes" id="UP000466307"/>
    </source>
</evidence>
<dbReference type="InterPro" id="IPR036514">
    <property type="entry name" value="SGNH_hydro_sf"/>
</dbReference>
<protein>
    <submittedName>
        <fullName evidence="4">SGNH/GDSL hydrolase family protein</fullName>
    </submittedName>
</protein>
<feature type="disulfide bond" evidence="2">
    <location>
        <begin position="97"/>
        <end position="109"/>
    </location>
</feature>
<evidence type="ECO:0000256" key="1">
    <source>
        <dbReference type="PIRSR" id="PIRSR637460-1"/>
    </source>
</evidence>
<dbReference type="Gene3D" id="3.40.50.1110">
    <property type="entry name" value="SGNH hydrolase"/>
    <property type="match status" value="1"/>
</dbReference>
<dbReference type="CDD" id="cd01823">
    <property type="entry name" value="SEST_like"/>
    <property type="match status" value="1"/>
</dbReference>
<evidence type="ECO:0000313" key="4">
    <source>
        <dbReference type="EMBL" id="NDK88203.1"/>
    </source>
</evidence>
<feature type="disulfide bond" evidence="2">
    <location>
        <begin position="161"/>
        <end position="209"/>
    </location>
</feature>
<feature type="active site" evidence="1">
    <location>
        <position position="225"/>
    </location>
</feature>
<keyword evidence="4" id="KW-0378">Hydrolase</keyword>
<feature type="disulfide bond" evidence="2">
    <location>
        <begin position="21"/>
        <end position="45"/>
    </location>
</feature>
<feature type="domain" description="SGNH hydrolase-type esterase" evidence="3">
    <location>
        <begin position="2"/>
        <end position="225"/>
    </location>
</feature>
<comment type="caution">
    <text evidence="4">The sequence shown here is derived from an EMBL/GenBank/DDBJ whole genome shotgun (WGS) entry which is preliminary data.</text>
</comment>
<evidence type="ECO:0000256" key="2">
    <source>
        <dbReference type="PIRSR" id="PIRSR637460-2"/>
    </source>
</evidence>
<dbReference type="Proteomes" id="UP000466307">
    <property type="component" value="Unassembled WGS sequence"/>
</dbReference>
<dbReference type="PANTHER" id="PTHR37981">
    <property type="entry name" value="LIPASE 2"/>
    <property type="match status" value="1"/>
</dbReference>
<dbReference type="GO" id="GO:0004806">
    <property type="term" value="F:triacylglycerol lipase activity"/>
    <property type="evidence" value="ECO:0007669"/>
    <property type="project" value="TreeGrafter"/>
</dbReference>
<dbReference type="AlphaFoldDB" id="A0A7K3LJ55"/>
<name>A0A7K3LJ55_9ACTN</name>
<accession>A0A7K3LJ55</accession>
<keyword evidence="5" id="KW-1185">Reference proteome</keyword>
<feature type="active site" description="Nucleophile" evidence="1">
    <location>
        <position position="6"/>
    </location>
</feature>
<sequence length="246" mass="26016">MALGSSYAAGPGGSVLTDAPCGRSKDNYPNKVAELLGMRLVDVTCSGATTEDILHRAQPNAASAPQIEAITADTTLITVTIGGNNIAYIPRVMAQSCLTAGPFEPGGHCNPHPSPRPPDSAYAELNQSLDNMLVEIEQRAPKARVVFVDYPPLAQHGDEPCSEMPLTREQLALTLDVLDNVTEAISEAATEAGAHLVRASHAGRGHGVCTADPWLYGWEAPAPYHERPAGKVAIAHLVAELVERNE</sequence>
<dbReference type="Pfam" id="PF13472">
    <property type="entry name" value="Lipase_GDSL_2"/>
    <property type="match status" value="1"/>
</dbReference>
<dbReference type="SUPFAM" id="SSF52266">
    <property type="entry name" value="SGNH hydrolase"/>
    <property type="match status" value="1"/>
</dbReference>
<dbReference type="EMBL" id="JAADZU010000002">
    <property type="protein sequence ID" value="NDK88203.1"/>
    <property type="molecule type" value="Genomic_DNA"/>
</dbReference>
<organism evidence="4 5">
    <name type="scientific">Gordonia desulfuricans</name>
    <dbReference type="NCBI Taxonomy" id="89051"/>
    <lineage>
        <taxon>Bacteria</taxon>
        <taxon>Bacillati</taxon>
        <taxon>Actinomycetota</taxon>
        <taxon>Actinomycetes</taxon>
        <taxon>Mycobacteriales</taxon>
        <taxon>Gordoniaceae</taxon>
        <taxon>Gordonia</taxon>
    </lineage>
</organism>
<proteinExistence type="predicted"/>
<dbReference type="InterPro" id="IPR037460">
    <property type="entry name" value="SEST-like"/>
</dbReference>
<keyword evidence="2" id="KW-1015">Disulfide bond</keyword>
<evidence type="ECO:0000259" key="3">
    <source>
        <dbReference type="Pfam" id="PF13472"/>
    </source>
</evidence>